<feature type="compositionally biased region" description="Polar residues" evidence="4">
    <location>
        <begin position="412"/>
        <end position="421"/>
    </location>
</feature>
<feature type="repeat" description="WD" evidence="3">
    <location>
        <begin position="719"/>
        <end position="760"/>
    </location>
</feature>
<organism evidence="6 7">
    <name type="scientific">Batrachochytrium dendrobatidis (strain JEL423)</name>
    <dbReference type="NCBI Taxonomy" id="403673"/>
    <lineage>
        <taxon>Eukaryota</taxon>
        <taxon>Fungi</taxon>
        <taxon>Fungi incertae sedis</taxon>
        <taxon>Chytridiomycota</taxon>
        <taxon>Chytridiomycota incertae sedis</taxon>
        <taxon>Chytridiomycetes</taxon>
        <taxon>Rhizophydiales</taxon>
        <taxon>Rhizophydiales incertae sedis</taxon>
        <taxon>Batrachochytrium</taxon>
    </lineage>
</organism>
<dbReference type="PROSITE" id="PS00678">
    <property type="entry name" value="WD_REPEATS_1"/>
    <property type="match status" value="2"/>
</dbReference>
<dbReference type="InterPro" id="IPR053299">
    <property type="entry name" value="ASTRA_WD_repeat"/>
</dbReference>
<dbReference type="CDD" id="cd00200">
    <property type="entry name" value="WD40"/>
    <property type="match status" value="1"/>
</dbReference>
<dbReference type="InterPro" id="IPR001810">
    <property type="entry name" value="F-box_dom"/>
</dbReference>
<dbReference type="EMBL" id="DS022300">
    <property type="protein sequence ID" value="OAJ35786.1"/>
    <property type="molecule type" value="Genomic_DNA"/>
</dbReference>
<keyword evidence="2" id="KW-0677">Repeat</keyword>
<dbReference type="AlphaFoldDB" id="A0A177W7R9"/>
<reference evidence="6 7" key="1">
    <citation type="submission" date="2006-10" db="EMBL/GenBank/DDBJ databases">
        <title>The Genome Sequence of Batrachochytrium dendrobatidis JEL423.</title>
        <authorList>
            <consortium name="The Broad Institute Genome Sequencing Platform"/>
            <person name="Birren B."/>
            <person name="Lander E."/>
            <person name="Galagan J."/>
            <person name="Cuomo C."/>
            <person name="Devon K."/>
            <person name="Jaffe D."/>
            <person name="Butler J."/>
            <person name="Alvarez P."/>
            <person name="Gnerre S."/>
            <person name="Grabherr M."/>
            <person name="Kleber M."/>
            <person name="Mauceli E."/>
            <person name="Brockman W."/>
            <person name="Young S."/>
            <person name="LaButti K."/>
            <person name="Sykes S."/>
            <person name="DeCaprio D."/>
            <person name="Crawford M."/>
            <person name="Koehrsen M."/>
            <person name="Engels R."/>
            <person name="Montgomery P."/>
            <person name="Pearson M."/>
            <person name="Howarth C."/>
            <person name="Larson L."/>
            <person name="White J."/>
            <person name="O'Leary S."/>
            <person name="Kodira C."/>
            <person name="Zeng Q."/>
            <person name="Yandava C."/>
            <person name="Alvarado L."/>
            <person name="Longcore J."/>
            <person name="James T."/>
        </authorList>
    </citation>
    <scope>NUCLEOTIDE SEQUENCE [LARGE SCALE GENOMIC DNA]</scope>
    <source>
        <strain evidence="6 7">JEL423</strain>
    </source>
</reference>
<dbReference type="OrthoDB" id="190105at2759"/>
<feature type="domain" description="F-box" evidence="5">
    <location>
        <begin position="320"/>
        <end position="370"/>
    </location>
</feature>
<dbReference type="InterPro" id="IPR001680">
    <property type="entry name" value="WD40_rpt"/>
</dbReference>
<feature type="repeat" description="WD" evidence="3">
    <location>
        <begin position="761"/>
        <end position="800"/>
    </location>
</feature>
<dbReference type="SUPFAM" id="SSF50978">
    <property type="entry name" value="WD40 repeat-like"/>
    <property type="match status" value="1"/>
</dbReference>
<dbReference type="PRINTS" id="PR00320">
    <property type="entry name" value="GPROTEINBRPT"/>
</dbReference>
<reference evidence="6 7" key="2">
    <citation type="submission" date="2016-05" db="EMBL/GenBank/DDBJ databases">
        <title>Lineage-specific infection strategies underlie the spectrum of fungal disease in amphibians.</title>
        <authorList>
            <person name="Cuomo C.A."/>
            <person name="Farrer R.A."/>
            <person name="James T."/>
            <person name="Longcore J."/>
            <person name="Birren B."/>
        </authorList>
    </citation>
    <scope>NUCLEOTIDE SEQUENCE [LARGE SCALE GENOMIC DNA]</scope>
    <source>
        <strain evidence="6 7">JEL423</strain>
    </source>
</reference>
<proteinExistence type="predicted"/>
<evidence type="ECO:0000256" key="4">
    <source>
        <dbReference type="SAM" id="MobiDB-lite"/>
    </source>
</evidence>
<feature type="region of interest" description="Disordered" evidence="4">
    <location>
        <begin position="639"/>
        <end position="661"/>
    </location>
</feature>
<feature type="repeat" description="WD" evidence="3">
    <location>
        <begin position="679"/>
        <end position="718"/>
    </location>
</feature>
<feature type="region of interest" description="Disordered" evidence="4">
    <location>
        <begin position="412"/>
        <end position="451"/>
    </location>
</feature>
<gene>
    <name evidence="6" type="ORF">BDEG_20025</name>
</gene>
<dbReference type="SUPFAM" id="SSF81383">
    <property type="entry name" value="F-box domain"/>
    <property type="match status" value="1"/>
</dbReference>
<name>A0A177W7R9_BATDL</name>
<dbReference type="InterPro" id="IPR020472">
    <property type="entry name" value="WD40_PAC1"/>
</dbReference>
<dbReference type="Pfam" id="PF00400">
    <property type="entry name" value="WD40"/>
    <property type="match status" value="6"/>
</dbReference>
<evidence type="ECO:0000313" key="6">
    <source>
        <dbReference type="EMBL" id="OAJ35786.1"/>
    </source>
</evidence>
<dbReference type="Gene3D" id="1.20.1280.50">
    <property type="match status" value="1"/>
</dbReference>
<feature type="repeat" description="WD" evidence="3">
    <location>
        <begin position="801"/>
        <end position="835"/>
    </location>
</feature>
<dbReference type="PROSITE" id="PS50082">
    <property type="entry name" value="WD_REPEATS_2"/>
    <property type="match status" value="5"/>
</dbReference>
<feature type="region of interest" description="Disordered" evidence="4">
    <location>
        <begin position="1"/>
        <end position="64"/>
    </location>
</feature>
<sequence>MCDYNQQPSSTFKPTEQERDEFKVDSTQEMDDCRERLTREGPTCIGVTNSTRDHDALRSTTSAASAVECQPPTVLHEQTACLTSTRLPEFTLSHHSCMTIDSLHSTNRKNTSEGMSLSNGPNIAKSTLVSTDSVMSEAPNATARMQSALSDIGSLSAATGTGTGTGSMHQSRISNPLSSSSTAASGIGSFLADTSNRHSPTLPSPTMSPTLHYSHQHHSTTNSYSHQLLQLHTPPPLVPPPHHSVWPLATSDSLCDTMSLGSTQGLSRSLDLITSLPLVLDSFEALPTAVKNHVMTQLLKRCPFSSLQFMSSLILPSLKRDFIGQLPVELSYQIIAFLDLKTLGRCQRVSKSWLSVVDGEGSELSIWKRRLVNEGFVDDDEISTAFAVRSALTQSTSSDELGSINNNLKSHHTLGNYNSADNDSHSYNRPDSHPPVTPLSRSSSSMSLTCNTPQHPRPIYRHLYKKLYRRHHLIRRNWLLGRYHHISFPGHGPNVVTCLQFDTEKIVSGSDDQTIHVYNTADGTLLKRLEGHEGGVWALQYWKNTLVSGSTDRSVRVWDIENGECSHIFDGHTSTVRCLMIIIPQSNDATDDGIAALEHPVIVTGSRDATLRVWRLPDPRRDPHWSPAMAAMMTAQYREESEANLHATPRTPDPNNPNLTHLPRQPPPDVSNPYFMHVLLGHSNSVRAIAGQGNVLVSGSYDCTIRVWDITKGECVHIFRGHREKVYSVGYCHELRRAVSGSMDATVKVWCTRTGVALFNLEGHTSLVGLLELSPNYLVSAAADATLRVWSPVTGQCLSNLTGHSAAITCFHHDPKCNRIVSGSDGGIKIWELSSVGYGTNTGLMGANSNGVIPSNCPLSDQLAFTQGANGPEPVYGRFLRDTIGGVQGVWRVRTDETRLVCAVQREEGGTWFEVLNFDVDNDAPSGSKVVSHDLTSDLNAAASAESSSFFGGELQHLDSSSSLYSGTGAVVSTPTPAGSLLNMSAAASSSATGGEEGMFMLGVLPHVSYSTQGNRRTSRPGSTSQPMMFEPLSQ</sequence>
<dbReference type="SMART" id="SM00320">
    <property type="entry name" value="WD40"/>
    <property type="match status" value="7"/>
</dbReference>
<feature type="compositionally biased region" description="Basic and acidic residues" evidence="4">
    <location>
        <begin position="15"/>
        <end position="39"/>
    </location>
</feature>
<dbReference type="PANTHER" id="PTHR44156">
    <property type="entry name" value="SUPERNUMERARY LIMBS, ISOFORM B-RELATED"/>
    <property type="match status" value="1"/>
</dbReference>
<feature type="compositionally biased region" description="Basic and acidic residues" evidence="4">
    <location>
        <begin position="422"/>
        <end position="432"/>
    </location>
</feature>
<evidence type="ECO:0000256" key="2">
    <source>
        <dbReference type="ARBA" id="ARBA00022737"/>
    </source>
</evidence>
<feature type="compositionally biased region" description="Polar residues" evidence="4">
    <location>
        <begin position="1"/>
        <end position="14"/>
    </location>
</feature>
<dbReference type="SMART" id="SM00256">
    <property type="entry name" value="FBOX"/>
    <property type="match status" value="1"/>
</dbReference>
<dbReference type="PROSITE" id="PS50181">
    <property type="entry name" value="FBOX"/>
    <property type="match status" value="1"/>
</dbReference>
<accession>A0A177W7R9</accession>
<keyword evidence="1 3" id="KW-0853">WD repeat</keyword>
<feature type="compositionally biased region" description="Polar residues" evidence="4">
    <location>
        <begin position="167"/>
        <end position="177"/>
    </location>
</feature>
<dbReference type="InterPro" id="IPR015943">
    <property type="entry name" value="WD40/YVTN_repeat-like_dom_sf"/>
</dbReference>
<evidence type="ECO:0000313" key="7">
    <source>
        <dbReference type="Proteomes" id="UP000077115"/>
    </source>
</evidence>
<dbReference type="InterPro" id="IPR036047">
    <property type="entry name" value="F-box-like_dom_sf"/>
</dbReference>
<dbReference type="VEuPathDB" id="FungiDB:BDEG_20025"/>
<evidence type="ECO:0000259" key="5">
    <source>
        <dbReference type="PROSITE" id="PS50181"/>
    </source>
</evidence>
<dbReference type="Gene3D" id="2.130.10.10">
    <property type="entry name" value="YVTN repeat-like/Quinoprotein amine dehydrogenase"/>
    <property type="match status" value="1"/>
</dbReference>
<dbReference type="InterPro" id="IPR036322">
    <property type="entry name" value="WD40_repeat_dom_sf"/>
</dbReference>
<feature type="region of interest" description="Disordered" evidence="4">
    <location>
        <begin position="1011"/>
        <end position="1035"/>
    </location>
</feature>
<feature type="compositionally biased region" description="Low complexity" evidence="4">
    <location>
        <begin position="199"/>
        <end position="211"/>
    </location>
</feature>
<dbReference type="Proteomes" id="UP000077115">
    <property type="component" value="Unassembled WGS sequence"/>
</dbReference>
<evidence type="ECO:0000256" key="1">
    <source>
        <dbReference type="ARBA" id="ARBA00022574"/>
    </source>
</evidence>
<dbReference type="InterPro" id="IPR019775">
    <property type="entry name" value="WD40_repeat_CS"/>
</dbReference>
<feature type="compositionally biased region" description="Low complexity" evidence="4">
    <location>
        <begin position="178"/>
        <end position="189"/>
    </location>
</feature>
<dbReference type="STRING" id="403673.A0A177W7R9"/>
<feature type="region of interest" description="Disordered" evidence="4">
    <location>
        <begin position="160"/>
        <end position="236"/>
    </location>
</feature>
<dbReference type="Pfam" id="PF12937">
    <property type="entry name" value="F-box-like"/>
    <property type="match status" value="1"/>
</dbReference>
<dbReference type="PROSITE" id="PS50294">
    <property type="entry name" value="WD_REPEATS_REGION"/>
    <property type="match status" value="4"/>
</dbReference>
<evidence type="ECO:0000256" key="3">
    <source>
        <dbReference type="PROSITE-ProRule" id="PRU00221"/>
    </source>
</evidence>
<feature type="repeat" description="WD" evidence="3">
    <location>
        <begin position="529"/>
        <end position="568"/>
    </location>
</feature>
<protein>
    <recommendedName>
        <fullName evidence="5">F-box domain-containing protein</fullName>
    </recommendedName>
</protein>